<sequence>MAHSRCVTHALQCVPALQLRLPREPVDCVLGRAGHTRRDSGDFCVGRSLRRRALVFPSGAHGASHQSSAAHLRLMPDRSTVQGLTDRSVEAMPLARFIRNRQETIPYCIQDGVPQPYRWPLGSGAGEG</sequence>
<reference evidence="1 2" key="1">
    <citation type="submission" date="2021-08" db="EMBL/GenBank/DDBJ databases">
        <title>Draft Genome Sequence of Phanerochaete sordida strain YK-624.</title>
        <authorList>
            <person name="Mori T."/>
            <person name="Dohra H."/>
            <person name="Suzuki T."/>
            <person name="Kawagishi H."/>
            <person name="Hirai H."/>
        </authorList>
    </citation>
    <scope>NUCLEOTIDE SEQUENCE [LARGE SCALE GENOMIC DNA]</scope>
    <source>
        <strain evidence="1 2">YK-624</strain>
    </source>
</reference>
<protein>
    <submittedName>
        <fullName evidence="1">Uncharacterized protein</fullName>
    </submittedName>
</protein>
<name>A0A9P3G2R0_9APHY</name>
<dbReference type="Proteomes" id="UP000703269">
    <property type="component" value="Unassembled WGS sequence"/>
</dbReference>
<dbReference type="AlphaFoldDB" id="A0A9P3G2R0"/>
<comment type="caution">
    <text evidence="1">The sequence shown here is derived from an EMBL/GenBank/DDBJ whole genome shotgun (WGS) entry which is preliminary data.</text>
</comment>
<accession>A0A9P3G2R0</accession>
<evidence type="ECO:0000313" key="1">
    <source>
        <dbReference type="EMBL" id="GJE87032.1"/>
    </source>
</evidence>
<dbReference type="EMBL" id="BPQB01000005">
    <property type="protein sequence ID" value="GJE87032.1"/>
    <property type="molecule type" value="Genomic_DNA"/>
</dbReference>
<keyword evidence="2" id="KW-1185">Reference proteome</keyword>
<gene>
    <name evidence="1" type="ORF">PsYK624_031150</name>
</gene>
<organism evidence="1 2">
    <name type="scientific">Phanerochaete sordida</name>
    <dbReference type="NCBI Taxonomy" id="48140"/>
    <lineage>
        <taxon>Eukaryota</taxon>
        <taxon>Fungi</taxon>
        <taxon>Dikarya</taxon>
        <taxon>Basidiomycota</taxon>
        <taxon>Agaricomycotina</taxon>
        <taxon>Agaricomycetes</taxon>
        <taxon>Polyporales</taxon>
        <taxon>Phanerochaetaceae</taxon>
        <taxon>Phanerochaete</taxon>
    </lineage>
</organism>
<evidence type="ECO:0000313" key="2">
    <source>
        <dbReference type="Proteomes" id="UP000703269"/>
    </source>
</evidence>
<proteinExistence type="predicted"/>